<keyword evidence="2" id="KW-1185">Reference proteome</keyword>
<dbReference type="Proteomes" id="UP001283361">
    <property type="component" value="Unassembled WGS sequence"/>
</dbReference>
<reference evidence="1" key="1">
    <citation type="journal article" date="2023" name="G3 (Bethesda)">
        <title>A reference genome for the long-term kleptoplast-retaining sea slug Elysia crispata morphotype clarki.</title>
        <authorList>
            <person name="Eastman K.E."/>
            <person name="Pendleton A.L."/>
            <person name="Shaikh M.A."/>
            <person name="Suttiyut T."/>
            <person name="Ogas R."/>
            <person name="Tomko P."/>
            <person name="Gavelis G."/>
            <person name="Widhalm J.R."/>
            <person name="Wisecaver J.H."/>
        </authorList>
    </citation>
    <scope>NUCLEOTIDE SEQUENCE</scope>
    <source>
        <strain evidence="1">ECLA1</strain>
    </source>
</reference>
<sequence>MPEYGDPISGGGHTSGQASVFLHLSDMEEFDRHSMGQIYPVTCLKVKDSYSQWDKAYKMHNDTMVLMSLNRHYGFDEPQSQVPMN</sequence>
<protein>
    <submittedName>
        <fullName evidence="1">Uncharacterized protein</fullName>
    </submittedName>
</protein>
<proteinExistence type="predicted"/>
<name>A0AAE1DE25_9GAST</name>
<gene>
    <name evidence="1" type="ORF">RRG08_066455</name>
</gene>
<evidence type="ECO:0000313" key="2">
    <source>
        <dbReference type="Proteomes" id="UP001283361"/>
    </source>
</evidence>
<accession>A0AAE1DE25</accession>
<dbReference type="AlphaFoldDB" id="A0AAE1DE25"/>
<dbReference type="EMBL" id="JAWDGP010004219">
    <property type="protein sequence ID" value="KAK3766500.1"/>
    <property type="molecule type" value="Genomic_DNA"/>
</dbReference>
<comment type="caution">
    <text evidence="1">The sequence shown here is derived from an EMBL/GenBank/DDBJ whole genome shotgun (WGS) entry which is preliminary data.</text>
</comment>
<evidence type="ECO:0000313" key="1">
    <source>
        <dbReference type="EMBL" id="KAK3766500.1"/>
    </source>
</evidence>
<organism evidence="1 2">
    <name type="scientific">Elysia crispata</name>
    <name type="common">lettuce slug</name>
    <dbReference type="NCBI Taxonomy" id="231223"/>
    <lineage>
        <taxon>Eukaryota</taxon>
        <taxon>Metazoa</taxon>
        <taxon>Spiralia</taxon>
        <taxon>Lophotrochozoa</taxon>
        <taxon>Mollusca</taxon>
        <taxon>Gastropoda</taxon>
        <taxon>Heterobranchia</taxon>
        <taxon>Euthyneura</taxon>
        <taxon>Panpulmonata</taxon>
        <taxon>Sacoglossa</taxon>
        <taxon>Placobranchoidea</taxon>
        <taxon>Plakobranchidae</taxon>
        <taxon>Elysia</taxon>
    </lineage>
</organism>